<comment type="catalytic activity">
    <reaction evidence="12 14">
        <text>riboflavin + ATP = FMN + ADP + H(+)</text>
        <dbReference type="Rhea" id="RHEA:14357"/>
        <dbReference type="ChEBI" id="CHEBI:15378"/>
        <dbReference type="ChEBI" id="CHEBI:30616"/>
        <dbReference type="ChEBI" id="CHEBI:57986"/>
        <dbReference type="ChEBI" id="CHEBI:58210"/>
        <dbReference type="ChEBI" id="CHEBI:456216"/>
        <dbReference type="EC" id="2.7.1.26"/>
    </reaction>
</comment>
<evidence type="ECO:0000256" key="14">
    <source>
        <dbReference type="PIRNR" id="PIRNR004491"/>
    </source>
</evidence>
<evidence type="ECO:0000256" key="7">
    <source>
        <dbReference type="ARBA" id="ARBA00022741"/>
    </source>
</evidence>
<reference evidence="16" key="1">
    <citation type="submission" date="2021-02" db="EMBL/GenBank/DDBJ databases">
        <title>Genome-Resolved Metagenomics of a Microbial Community Performing Photosynthetic Biological Nutrient Removal.</title>
        <authorList>
            <person name="Mcdaniel E.A."/>
        </authorList>
    </citation>
    <scope>NUCLEOTIDE SEQUENCE</scope>
    <source>
        <strain evidence="16">UWPOB_OBS1</strain>
    </source>
</reference>
<comment type="catalytic activity">
    <reaction evidence="13 14">
        <text>FMN + ATP + H(+) = FAD + diphosphate</text>
        <dbReference type="Rhea" id="RHEA:17237"/>
        <dbReference type="ChEBI" id="CHEBI:15378"/>
        <dbReference type="ChEBI" id="CHEBI:30616"/>
        <dbReference type="ChEBI" id="CHEBI:33019"/>
        <dbReference type="ChEBI" id="CHEBI:57692"/>
        <dbReference type="ChEBI" id="CHEBI:58210"/>
        <dbReference type="EC" id="2.7.7.2"/>
    </reaction>
</comment>
<dbReference type="GO" id="GO:0009231">
    <property type="term" value="P:riboflavin biosynthetic process"/>
    <property type="evidence" value="ECO:0007669"/>
    <property type="project" value="InterPro"/>
</dbReference>
<evidence type="ECO:0000256" key="11">
    <source>
        <dbReference type="ARBA" id="ARBA00023268"/>
    </source>
</evidence>
<dbReference type="SMART" id="SM00904">
    <property type="entry name" value="Flavokinase"/>
    <property type="match status" value="1"/>
</dbReference>
<dbReference type="UniPathway" id="UPA00276">
    <property type="reaction ID" value="UER00406"/>
</dbReference>
<dbReference type="NCBIfam" id="NF004160">
    <property type="entry name" value="PRK05627.1-3"/>
    <property type="match status" value="1"/>
</dbReference>
<dbReference type="EMBL" id="JAFLCK010000006">
    <property type="protein sequence ID" value="MBN8659982.1"/>
    <property type="molecule type" value="Genomic_DNA"/>
</dbReference>
<dbReference type="UniPathway" id="UPA00277">
    <property type="reaction ID" value="UER00407"/>
</dbReference>
<dbReference type="CDD" id="cd02064">
    <property type="entry name" value="FAD_synthetase_N"/>
    <property type="match status" value="1"/>
</dbReference>
<dbReference type="GO" id="GO:0008531">
    <property type="term" value="F:riboflavin kinase activity"/>
    <property type="evidence" value="ECO:0007669"/>
    <property type="project" value="UniProtKB-UniRule"/>
</dbReference>
<evidence type="ECO:0000313" key="16">
    <source>
        <dbReference type="EMBL" id="MBN8659982.1"/>
    </source>
</evidence>
<dbReference type="InterPro" id="IPR023468">
    <property type="entry name" value="Riboflavin_kinase"/>
</dbReference>
<dbReference type="Gene3D" id="3.40.50.620">
    <property type="entry name" value="HUPs"/>
    <property type="match status" value="1"/>
</dbReference>
<evidence type="ECO:0000256" key="6">
    <source>
        <dbReference type="ARBA" id="ARBA00022695"/>
    </source>
</evidence>
<feature type="domain" description="Riboflavin kinase" evidence="15">
    <location>
        <begin position="180"/>
        <end position="317"/>
    </location>
</feature>
<dbReference type="InterPro" id="IPR014729">
    <property type="entry name" value="Rossmann-like_a/b/a_fold"/>
</dbReference>
<comment type="pathway">
    <text evidence="2 14">Cofactor biosynthesis; FMN biosynthesis; FMN from riboflavin (ATP route): step 1/1.</text>
</comment>
<evidence type="ECO:0000256" key="12">
    <source>
        <dbReference type="ARBA" id="ARBA00047880"/>
    </source>
</evidence>
<evidence type="ECO:0000256" key="2">
    <source>
        <dbReference type="ARBA" id="ARBA00005201"/>
    </source>
</evidence>
<accession>A0A8J7PEU7</accession>
<comment type="similarity">
    <text evidence="14">Belongs to the ribF family.</text>
</comment>
<evidence type="ECO:0000256" key="8">
    <source>
        <dbReference type="ARBA" id="ARBA00022777"/>
    </source>
</evidence>
<keyword evidence="4 14" id="KW-0288">FMN</keyword>
<sequence>MEVFYEPKPSLVDRSAIALGFFDGVHPGHQVVIKKAVDEARRLDGLAGVVTFRDHPRGLTRGQAPLLLSVIEERLELFQNLGVEFALVLTFSEELCRLSPRQYVETMLLDCLGAKSISVGHNHHFGRDREGDADMLRSIGSERDFVVHAADMVYVDGLEVSSSRIRDLVIGKNLDLASRLLSRPFSLRGTIVKGDQRGRTLGFPTANVRPAFNQLVPPPGVYAGFAEVVGGTDHEKRLCVINIGVRPTFKNPELSPGALEPNFTVEAHLLDFDGDIYDRVLKVEFHKHLRDERKFDGLDALKEQIARDCQLARHSLPCLI</sequence>
<dbReference type="InterPro" id="IPR002606">
    <property type="entry name" value="Riboflavin_kinase_bac"/>
</dbReference>
<dbReference type="InterPro" id="IPR015865">
    <property type="entry name" value="Riboflavin_kinase_bac/euk"/>
</dbReference>
<dbReference type="Proteomes" id="UP000664277">
    <property type="component" value="Unassembled WGS sequence"/>
</dbReference>
<comment type="pathway">
    <text evidence="1 14">Cofactor biosynthesis; FAD biosynthesis; FAD from FMN: step 1/1.</text>
</comment>
<gene>
    <name evidence="16" type="ORF">J0M35_06435</name>
</gene>
<keyword evidence="11" id="KW-0511">Multifunctional enzyme</keyword>
<keyword evidence="3 14" id="KW-0285">Flavoprotein</keyword>
<dbReference type="Pfam" id="PF06574">
    <property type="entry name" value="FAD_syn"/>
    <property type="match status" value="1"/>
</dbReference>
<dbReference type="SUPFAM" id="SSF82114">
    <property type="entry name" value="Riboflavin kinase-like"/>
    <property type="match status" value="1"/>
</dbReference>
<dbReference type="InterPro" id="IPR023465">
    <property type="entry name" value="Riboflavin_kinase_dom_sf"/>
</dbReference>
<dbReference type="EC" id="2.7.7.2" evidence="14"/>
<comment type="caution">
    <text evidence="16">The sequence shown here is derived from an EMBL/GenBank/DDBJ whole genome shotgun (WGS) entry which is preliminary data.</text>
</comment>
<evidence type="ECO:0000256" key="13">
    <source>
        <dbReference type="ARBA" id="ARBA00049494"/>
    </source>
</evidence>
<dbReference type="EC" id="2.7.1.26" evidence="14"/>
<proteinExistence type="inferred from homology"/>
<dbReference type="NCBIfam" id="TIGR00083">
    <property type="entry name" value="ribF"/>
    <property type="match status" value="1"/>
</dbReference>
<dbReference type="GO" id="GO:0005524">
    <property type="term" value="F:ATP binding"/>
    <property type="evidence" value="ECO:0007669"/>
    <property type="project" value="UniProtKB-UniRule"/>
</dbReference>
<keyword evidence="8 14" id="KW-0418">Kinase</keyword>
<evidence type="ECO:0000259" key="15">
    <source>
        <dbReference type="SMART" id="SM00904"/>
    </source>
</evidence>
<dbReference type="GO" id="GO:0006747">
    <property type="term" value="P:FAD biosynthetic process"/>
    <property type="evidence" value="ECO:0007669"/>
    <property type="project" value="UniProtKB-UniRule"/>
</dbReference>
<keyword evidence="5 14" id="KW-0808">Transferase</keyword>
<dbReference type="PANTHER" id="PTHR22749">
    <property type="entry name" value="RIBOFLAVIN KINASE/FMN ADENYLYLTRANSFERASE"/>
    <property type="match status" value="1"/>
</dbReference>
<evidence type="ECO:0000256" key="4">
    <source>
        <dbReference type="ARBA" id="ARBA00022643"/>
    </source>
</evidence>
<evidence type="ECO:0000256" key="5">
    <source>
        <dbReference type="ARBA" id="ARBA00022679"/>
    </source>
</evidence>
<evidence type="ECO:0000256" key="9">
    <source>
        <dbReference type="ARBA" id="ARBA00022827"/>
    </source>
</evidence>
<keyword evidence="6 14" id="KW-0548">Nucleotidyltransferase</keyword>
<dbReference type="InterPro" id="IPR015864">
    <property type="entry name" value="FAD_synthase"/>
</dbReference>
<evidence type="ECO:0000313" key="17">
    <source>
        <dbReference type="Proteomes" id="UP000664277"/>
    </source>
</evidence>
<evidence type="ECO:0000256" key="1">
    <source>
        <dbReference type="ARBA" id="ARBA00004726"/>
    </source>
</evidence>
<keyword evidence="9 14" id="KW-0274">FAD</keyword>
<dbReference type="GO" id="GO:0003919">
    <property type="term" value="F:FMN adenylyltransferase activity"/>
    <property type="evidence" value="ECO:0007669"/>
    <property type="project" value="UniProtKB-UniRule"/>
</dbReference>
<evidence type="ECO:0000256" key="10">
    <source>
        <dbReference type="ARBA" id="ARBA00022840"/>
    </source>
</evidence>
<organism evidence="16 17">
    <name type="scientific">Candidatus Obscuribacter phosphatis</name>
    <dbReference type="NCBI Taxonomy" id="1906157"/>
    <lineage>
        <taxon>Bacteria</taxon>
        <taxon>Bacillati</taxon>
        <taxon>Candidatus Melainabacteria</taxon>
        <taxon>Candidatus Obscuribacterales</taxon>
        <taxon>Candidatus Obscuribacteraceae</taxon>
        <taxon>Candidatus Obscuribacter</taxon>
    </lineage>
</organism>
<dbReference type="SUPFAM" id="SSF52374">
    <property type="entry name" value="Nucleotidylyl transferase"/>
    <property type="match status" value="1"/>
</dbReference>
<protein>
    <recommendedName>
        <fullName evidence="14">Riboflavin biosynthesis protein</fullName>
    </recommendedName>
    <domain>
        <recommendedName>
            <fullName evidence="14">Riboflavin kinase</fullName>
            <ecNumber evidence="14">2.7.1.26</ecNumber>
        </recommendedName>
        <alternativeName>
            <fullName evidence="14">Flavokinase</fullName>
        </alternativeName>
    </domain>
    <domain>
        <recommendedName>
            <fullName evidence="14">FMN adenylyltransferase</fullName>
            <ecNumber evidence="14">2.7.7.2</ecNumber>
        </recommendedName>
        <alternativeName>
            <fullName evidence="14">FAD pyrophosphorylase</fullName>
        </alternativeName>
        <alternativeName>
            <fullName evidence="14">FAD synthase</fullName>
        </alternativeName>
    </domain>
</protein>
<evidence type="ECO:0000256" key="3">
    <source>
        <dbReference type="ARBA" id="ARBA00022630"/>
    </source>
</evidence>
<dbReference type="GO" id="GO:0009398">
    <property type="term" value="P:FMN biosynthetic process"/>
    <property type="evidence" value="ECO:0007669"/>
    <property type="project" value="UniProtKB-UniRule"/>
</dbReference>
<dbReference type="Gene3D" id="2.40.30.30">
    <property type="entry name" value="Riboflavin kinase-like"/>
    <property type="match status" value="1"/>
</dbReference>
<name>A0A8J7PEU7_9BACT</name>
<keyword evidence="7 14" id="KW-0547">Nucleotide-binding</keyword>
<dbReference type="PIRSF" id="PIRSF004491">
    <property type="entry name" value="FAD_Synth"/>
    <property type="match status" value="1"/>
</dbReference>
<dbReference type="Pfam" id="PF01687">
    <property type="entry name" value="Flavokinase"/>
    <property type="match status" value="1"/>
</dbReference>
<dbReference type="PANTHER" id="PTHR22749:SF6">
    <property type="entry name" value="RIBOFLAVIN KINASE"/>
    <property type="match status" value="1"/>
</dbReference>
<dbReference type="AlphaFoldDB" id="A0A8J7PEU7"/>
<keyword evidence="10 14" id="KW-0067">ATP-binding</keyword>